<proteinExistence type="inferred from homology"/>
<accession>A0A8I1A933</accession>
<dbReference type="RefSeq" id="WP_181731184.1">
    <property type="nucleotide sequence ID" value="NZ_JACEIR010000001.1"/>
</dbReference>
<protein>
    <recommendedName>
        <fullName evidence="3">cysteine desulfurase</fullName>
        <ecNumber evidence="3">2.8.1.7</ecNumber>
    </recommendedName>
</protein>
<dbReference type="InterPro" id="IPR015422">
    <property type="entry name" value="PyrdxlP-dep_Trfase_small"/>
</dbReference>
<gene>
    <name evidence="12" type="ORF">I8U20_00095</name>
</gene>
<feature type="domain" description="Aminotransferase class V" evidence="11">
    <location>
        <begin position="4"/>
        <end position="367"/>
    </location>
</feature>
<evidence type="ECO:0000256" key="7">
    <source>
        <dbReference type="ARBA" id="ARBA00023004"/>
    </source>
</evidence>
<dbReference type="SUPFAM" id="SSF53383">
    <property type="entry name" value="PLP-dependent transferases"/>
    <property type="match status" value="1"/>
</dbReference>
<dbReference type="GO" id="GO:0046872">
    <property type="term" value="F:metal ion binding"/>
    <property type="evidence" value="ECO:0007669"/>
    <property type="project" value="UniProtKB-KW"/>
</dbReference>
<comment type="caution">
    <text evidence="12">The sequence shown here is derived from an EMBL/GenBank/DDBJ whole genome shotgun (WGS) entry which is preliminary data.</text>
</comment>
<evidence type="ECO:0000256" key="5">
    <source>
        <dbReference type="ARBA" id="ARBA00022723"/>
    </source>
</evidence>
<dbReference type="PIRSF" id="PIRSF005572">
    <property type="entry name" value="NifS"/>
    <property type="match status" value="1"/>
</dbReference>
<dbReference type="InterPro" id="IPR020578">
    <property type="entry name" value="Aminotrans_V_PyrdxlP_BS"/>
</dbReference>
<comment type="similarity">
    <text evidence="2">Belongs to the class-V pyridoxal-phosphate-dependent aminotransferase family. NifS/IscS subfamily.</text>
</comment>
<dbReference type="InterPro" id="IPR015421">
    <property type="entry name" value="PyrdxlP-dep_Trfase_major"/>
</dbReference>
<sequence>MKPIYLDYGATSPVRPEVMEILLPFFQTEYANAGSIHDFGQRSRDAIERARKQVADSLDASSPREIIFTGSGTEANNLAILGAARKHRNRGNHVITTSIEHPSILETCKQLEREGFEVTYLPVDPYGQISVDQVKEALTEQTILVSVMAANNEVGTLQPIQEIGRLLRHTPVLFHTDAVQFYGKIPFSVQELGVDLLSVSGHKIYGPKGIGALYIKKGIRIEPVLFGGGQERGLRPATQNTPGIIGLGAAAYLMSREVEQERQRLTRLRDLCLKRIQKEIGRVELNGHPSNRLPNNLNLSFHGVEGQAVLLELNRKQIYVSSGSACSAGKHAPSHVLMAMGKSEEQAYQSLRITFGRETTESDVHQLVDHLKEILEDLRTFLRNKP</sequence>
<dbReference type="InterPro" id="IPR016454">
    <property type="entry name" value="Cysteine_dSase"/>
</dbReference>
<dbReference type="InterPro" id="IPR000192">
    <property type="entry name" value="Aminotrans_V_dom"/>
</dbReference>
<dbReference type="Pfam" id="PF00266">
    <property type="entry name" value="Aminotran_5"/>
    <property type="match status" value="1"/>
</dbReference>
<evidence type="ECO:0000256" key="9">
    <source>
        <dbReference type="ARBA" id="ARBA00050776"/>
    </source>
</evidence>
<organism evidence="12 13">
    <name type="scientific">Thermoactinomyces intermedius</name>
    <dbReference type="NCBI Taxonomy" id="2024"/>
    <lineage>
        <taxon>Bacteria</taxon>
        <taxon>Bacillati</taxon>
        <taxon>Bacillota</taxon>
        <taxon>Bacilli</taxon>
        <taxon>Bacillales</taxon>
        <taxon>Thermoactinomycetaceae</taxon>
        <taxon>Thermoactinomyces</taxon>
    </lineage>
</organism>
<dbReference type="Gene3D" id="3.90.1150.10">
    <property type="entry name" value="Aspartate Aminotransferase, domain 1"/>
    <property type="match status" value="1"/>
</dbReference>
<dbReference type="InterPro" id="IPR015424">
    <property type="entry name" value="PyrdxlP-dep_Trfase"/>
</dbReference>
<dbReference type="AlphaFoldDB" id="A0A8I1A933"/>
<evidence type="ECO:0000256" key="10">
    <source>
        <dbReference type="RuleBase" id="RU004504"/>
    </source>
</evidence>
<dbReference type="EC" id="2.8.1.7" evidence="3"/>
<keyword evidence="13" id="KW-1185">Reference proteome</keyword>
<keyword evidence="4" id="KW-0808">Transferase</keyword>
<dbReference type="Gene3D" id="3.40.640.10">
    <property type="entry name" value="Type I PLP-dependent aspartate aminotransferase-like (Major domain)"/>
    <property type="match status" value="1"/>
</dbReference>
<evidence type="ECO:0000256" key="6">
    <source>
        <dbReference type="ARBA" id="ARBA00022898"/>
    </source>
</evidence>
<dbReference type="PROSITE" id="PS00595">
    <property type="entry name" value="AA_TRANSFER_CLASS_5"/>
    <property type="match status" value="1"/>
</dbReference>
<name>A0A8I1A933_THEIN</name>
<evidence type="ECO:0000313" key="12">
    <source>
        <dbReference type="EMBL" id="MBH8593726.1"/>
    </source>
</evidence>
<keyword evidence="5" id="KW-0479">Metal-binding</keyword>
<dbReference type="EMBL" id="JAECVW010000001">
    <property type="protein sequence ID" value="MBH8593726.1"/>
    <property type="molecule type" value="Genomic_DNA"/>
</dbReference>
<dbReference type="FunFam" id="3.40.640.10:FF:000084">
    <property type="entry name" value="IscS-like cysteine desulfurase"/>
    <property type="match status" value="1"/>
</dbReference>
<dbReference type="Proteomes" id="UP000633619">
    <property type="component" value="Unassembled WGS sequence"/>
</dbReference>
<evidence type="ECO:0000256" key="2">
    <source>
        <dbReference type="ARBA" id="ARBA00006490"/>
    </source>
</evidence>
<evidence type="ECO:0000256" key="1">
    <source>
        <dbReference type="ARBA" id="ARBA00001933"/>
    </source>
</evidence>
<keyword evidence="7" id="KW-0408">Iron</keyword>
<dbReference type="GO" id="GO:0051536">
    <property type="term" value="F:iron-sulfur cluster binding"/>
    <property type="evidence" value="ECO:0007669"/>
    <property type="project" value="UniProtKB-KW"/>
</dbReference>
<keyword evidence="6" id="KW-0663">Pyridoxal phosphate</keyword>
<comment type="cofactor">
    <cofactor evidence="1 10">
        <name>pyridoxal 5'-phosphate</name>
        <dbReference type="ChEBI" id="CHEBI:597326"/>
    </cofactor>
</comment>
<dbReference type="Gene3D" id="1.10.260.50">
    <property type="match status" value="1"/>
</dbReference>
<comment type="catalytic activity">
    <reaction evidence="9">
        <text>(sulfur carrier)-H + L-cysteine = (sulfur carrier)-SH + L-alanine</text>
        <dbReference type="Rhea" id="RHEA:43892"/>
        <dbReference type="Rhea" id="RHEA-COMP:14737"/>
        <dbReference type="Rhea" id="RHEA-COMP:14739"/>
        <dbReference type="ChEBI" id="CHEBI:29917"/>
        <dbReference type="ChEBI" id="CHEBI:35235"/>
        <dbReference type="ChEBI" id="CHEBI:57972"/>
        <dbReference type="ChEBI" id="CHEBI:64428"/>
        <dbReference type="EC" id="2.8.1.7"/>
    </reaction>
</comment>
<keyword evidence="8" id="KW-0411">Iron-sulfur</keyword>
<evidence type="ECO:0000259" key="11">
    <source>
        <dbReference type="Pfam" id="PF00266"/>
    </source>
</evidence>
<reference evidence="12 13" key="1">
    <citation type="submission" date="2020-12" db="EMBL/GenBank/DDBJ databases">
        <title>WGS of Thermoactinomyces spp.</title>
        <authorList>
            <person name="Cheng K."/>
        </authorList>
    </citation>
    <scope>NUCLEOTIDE SEQUENCE [LARGE SCALE GENOMIC DNA]</scope>
    <source>
        <strain evidence="13">CICC 10671\DSM 43846</strain>
    </source>
</reference>
<dbReference type="GO" id="GO:0031071">
    <property type="term" value="F:cysteine desulfurase activity"/>
    <property type="evidence" value="ECO:0007669"/>
    <property type="project" value="UniProtKB-EC"/>
</dbReference>
<evidence type="ECO:0000256" key="4">
    <source>
        <dbReference type="ARBA" id="ARBA00022679"/>
    </source>
</evidence>
<evidence type="ECO:0000256" key="3">
    <source>
        <dbReference type="ARBA" id="ARBA00012239"/>
    </source>
</evidence>
<dbReference type="NCBIfam" id="NF002806">
    <property type="entry name" value="PRK02948.1"/>
    <property type="match status" value="1"/>
</dbReference>
<dbReference type="PANTHER" id="PTHR11601">
    <property type="entry name" value="CYSTEINE DESULFURYLASE FAMILY MEMBER"/>
    <property type="match status" value="1"/>
</dbReference>
<dbReference type="PANTHER" id="PTHR11601:SF34">
    <property type="entry name" value="CYSTEINE DESULFURASE"/>
    <property type="match status" value="1"/>
</dbReference>
<evidence type="ECO:0000256" key="8">
    <source>
        <dbReference type="ARBA" id="ARBA00023014"/>
    </source>
</evidence>
<evidence type="ECO:0000313" key="13">
    <source>
        <dbReference type="Proteomes" id="UP000633619"/>
    </source>
</evidence>